<dbReference type="AlphaFoldDB" id="A0AAE1DUD8"/>
<evidence type="ECO:0000256" key="1">
    <source>
        <dbReference type="SAM" id="MobiDB-lite"/>
    </source>
</evidence>
<evidence type="ECO:0000313" key="2">
    <source>
        <dbReference type="EMBL" id="KAK3783451.1"/>
    </source>
</evidence>
<dbReference type="Proteomes" id="UP001283361">
    <property type="component" value="Unassembled WGS sequence"/>
</dbReference>
<organism evidence="2 3">
    <name type="scientific">Elysia crispata</name>
    <name type="common">lettuce slug</name>
    <dbReference type="NCBI Taxonomy" id="231223"/>
    <lineage>
        <taxon>Eukaryota</taxon>
        <taxon>Metazoa</taxon>
        <taxon>Spiralia</taxon>
        <taxon>Lophotrochozoa</taxon>
        <taxon>Mollusca</taxon>
        <taxon>Gastropoda</taxon>
        <taxon>Heterobranchia</taxon>
        <taxon>Euthyneura</taxon>
        <taxon>Panpulmonata</taxon>
        <taxon>Sacoglossa</taxon>
        <taxon>Placobranchoidea</taxon>
        <taxon>Plakobranchidae</taxon>
        <taxon>Elysia</taxon>
    </lineage>
</organism>
<proteinExistence type="predicted"/>
<protein>
    <submittedName>
        <fullName evidence="2">Uncharacterized protein</fullName>
    </submittedName>
</protein>
<gene>
    <name evidence="2" type="ORF">RRG08_033708</name>
</gene>
<feature type="region of interest" description="Disordered" evidence="1">
    <location>
        <begin position="1"/>
        <end position="42"/>
    </location>
</feature>
<name>A0AAE1DUD8_9GAST</name>
<reference evidence="2" key="1">
    <citation type="journal article" date="2023" name="G3 (Bethesda)">
        <title>A reference genome for the long-term kleptoplast-retaining sea slug Elysia crispata morphotype clarki.</title>
        <authorList>
            <person name="Eastman K.E."/>
            <person name="Pendleton A.L."/>
            <person name="Shaikh M.A."/>
            <person name="Suttiyut T."/>
            <person name="Ogas R."/>
            <person name="Tomko P."/>
            <person name="Gavelis G."/>
            <person name="Widhalm J.R."/>
            <person name="Wisecaver J.H."/>
        </authorList>
    </citation>
    <scope>NUCLEOTIDE SEQUENCE</scope>
    <source>
        <strain evidence="2">ECLA1</strain>
    </source>
</reference>
<feature type="compositionally biased region" description="Polar residues" evidence="1">
    <location>
        <begin position="1"/>
        <end position="11"/>
    </location>
</feature>
<feature type="compositionally biased region" description="Polar residues" evidence="1">
    <location>
        <begin position="31"/>
        <end position="42"/>
    </location>
</feature>
<keyword evidence="3" id="KW-1185">Reference proteome</keyword>
<sequence length="80" mass="9066">MSRKSNSSSATFARYPRQSPEISAIPERSQQRGPNSHPSITQPESFYSESFYWARQAVSVRVLRLKSLATPGDIQTYTSR</sequence>
<dbReference type="EMBL" id="JAWDGP010002410">
    <property type="protein sequence ID" value="KAK3783451.1"/>
    <property type="molecule type" value="Genomic_DNA"/>
</dbReference>
<accession>A0AAE1DUD8</accession>
<evidence type="ECO:0000313" key="3">
    <source>
        <dbReference type="Proteomes" id="UP001283361"/>
    </source>
</evidence>
<comment type="caution">
    <text evidence="2">The sequence shown here is derived from an EMBL/GenBank/DDBJ whole genome shotgun (WGS) entry which is preliminary data.</text>
</comment>